<dbReference type="Gene3D" id="3.40.50.720">
    <property type="entry name" value="NAD(P)-binding Rossmann-like Domain"/>
    <property type="match status" value="1"/>
</dbReference>
<evidence type="ECO:0000313" key="2">
    <source>
        <dbReference type="EMBL" id="EME80823.1"/>
    </source>
</evidence>
<organism evidence="2 3">
    <name type="scientific">Pseudocercospora fijiensis (strain CIRAD86)</name>
    <name type="common">Black leaf streak disease fungus</name>
    <name type="synonym">Mycosphaerella fijiensis</name>
    <dbReference type="NCBI Taxonomy" id="383855"/>
    <lineage>
        <taxon>Eukaryota</taxon>
        <taxon>Fungi</taxon>
        <taxon>Dikarya</taxon>
        <taxon>Ascomycota</taxon>
        <taxon>Pezizomycotina</taxon>
        <taxon>Dothideomycetes</taxon>
        <taxon>Dothideomycetidae</taxon>
        <taxon>Mycosphaerellales</taxon>
        <taxon>Mycosphaerellaceae</taxon>
        <taxon>Pseudocercospora</taxon>
    </lineage>
</organism>
<dbReference type="OrthoDB" id="429813at2759"/>
<dbReference type="Pfam" id="PF07993">
    <property type="entry name" value="NAD_binding_4"/>
    <property type="match status" value="1"/>
</dbReference>
<dbReference type="SUPFAM" id="SSF51735">
    <property type="entry name" value="NAD(P)-binding Rossmann-fold domains"/>
    <property type="match status" value="1"/>
</dbReference>
<sequence length="161" mass="17532">MPTFQLWNGLTTSSGVFLYTQPRSGEQRIAACILSNPAIAGLASYLAGGENDAKQPSREDVTDHMVQKHTQDPSSKQVRGTFQMPQLHTVIVTGSTASLGNHILQELLGDSSVAHIYCLNRSADAVSRQEKSFEARGTKADFSKAMFLAANFLDKSDLVWT</sequence>
<keyword evidence="3" id="KW-1185">Reference proteome</keyword>
<dbReference type="InterPro" id="IPR036291">
    <property type="entry name" value="NAD(P)-bd_dom_sf"/>
</dbReference>
<evidence type="ECO:0000313" key="3">
    <source>
        <dbReference type="Proteomes" id="UP000016932"/>
    </source>
</evidence>
<name>M3AUK8_PSEFD</name>
<dbReference type="GeneID" id="19342318"/>
<protein>
    <recommendedName>
        <fullName evidence="1">Thioester reductase (TE) domain-containing protein</fullName>
    </recommendedName>
</protein>
<dbReference type="AlphaFoldDB" id="M3AUK8"/>
<evidence type="ECO:0000259" key="1">
    <source>
        <dbReference type="Pfam" id="PF07993"/>
    </source>
</evidence>
<dbReference type="Proteomes" id="UP000016932">
    <property type="component" value="Unassembled WGS sequence"/>
</dbReference>
<dbReference type="HOGENOM" id="CLU_1644465_0_0_1"/>
<reference evidence="2 3" key="1">
    <citation type="journal article" date="2012" name="PLoS Pathog.">
        <title>Diverse lifestyles and strategies of plant pathogenesis encoded in the genomes of eighteen Dothideomycetes fungi.</title>
        <authorList>
            <person name="Ohm R.A."/>
            <person name="Feau N."/>
            <person name="Henrissat B."/>
            <person name="Schoch C.L."/>
            <person name="Horwitz B.A."/>
            <person name="Barry K.W."/>
            <person name="Condon B.J."/>
            <person name="Copeland A.C."/>
            <person name="Dhillon B."/>
            <person name="Glaser F."/>
            <person name="Hesse C.N."/>
            <person name="Kosti I."/>
            <person name="LaButti K."/>
            <person name="Lindquist E.A."/>
            <person name="Lucas S."/>
            <person name="Salamov A.A."/>
            <person name="Bradshaw R.E."/>
            <person name="Ciuffetti L."/>
            <person name="Hamelin R.C."/>
            <person name="Kema G.H.J."/>
            <person name="Lawrence C."/>
            <person name="Scott J.A."/>
            <person name="Spatafora J.W."/>
            <person name="Turgeon B.G."/>
            <person name="de Wit P.J.G.M."/>
            <person name="Zhong S."/>
            <person name="Goodwin S.B."/>
            <person name="Grigoriev I.V."/>
        </authorList>
    </citation>
    <scope>NUCLEOTIDE SEQUENCE [LARGE SCALE GENOMIC DNA]</scope>
    <source>
        <strain evidence="2 3">CIRAD86</strain>
    </source>
</reference>
<accession>M3AUK8</accession>
<dbReference type="VEuPathDB" id="FungiDB:MYCFIDRAFT_85221"/>
<dbReference type="EMBL" id="KB446560">
    <property type="protein sequence ID" value="EME80823.1"/>
    <property type="molecule type" value="Genomic_DNA"/>
</dbReference>
<gene>
    <name evidence="2" type="ORF">MYCFIDRAFT_85221</name>
</gene>
<feature type="domain" description="Thioester reductase (TE)" evidence="1">
    <location>
        <begin position="92"/>
        <end position="133"/>
    </location>
</feature>
<proteinExistence type="predicted"/>
<dbReference type="KEGG" id="pfj:MYCFIDRAFT_85221"/>
<dbReference type="RefSeq" id="XP_007928195.1">
    <property type="nucleotide sequence ID" value="XM_007930004.1"/>
</dbReference>
<dbReference type="STRING" id="383855.M3AUK8"/>
<dbReference type="InterPro" id="IPR013120">
    <property type="entry name" value="FAR_NAD-bd"/>
</dbReference>